<name>A0BIL0_PARTE</name>
<proteinExistence type="predicted"/>
<reference evidence="1 2" key="1">
    <citation type="journal article" date="2006" name="Nature">
        <title>Global trends of whole-genome duplications revealed by the ciliate Paramecium tetraurelia.</title>
        <authorList>
            <consortium name="Genoscope"/>
            <person name="Aury J.-M."/>
            <person name="Jaillon O."/>
            <person name="Duret L."/>
            <person name="Noel B."/>
            <person name="Jubin C."/>
            <person name="Porcel B.M."/>
            <person name="Segurens B."/>
            <person name="Daubin V."/>
            <person name="Anthouard V."/>
            <person name="Aiach N."/>
            <person name="Arnaiz O."/>
            <person name="Billaut A."/>
            <person name="Beisson J."/>
            <person name="Blanc I."/>
            <person name="Bouhouche K."/>
            <person name="Camara F."/>
            <person name="Duharcourt S."/>
            <person name="Guigo R."/>
            <person name="Gogendeau D."/>
            <person name="Katinka M."/>
            <person name="Keller A.-M."/>
            <person name="Kissmehl R."/>
            <person name="Klotz C."/>
            <person name="Koll F."/>
            <person name="Le Moue A."/>
            <person name="Lepere C."/>
            <person name="Malinsky S."/>
            <person name="Nowacki M."/>
            <person name="Nowak J.K."/>
            <person name="Plattner H."/>
            <person name="Poulain J."/>
            <person name="Ruiz F."/>
            <person name="Serrano V."/>
            <person name="Zagulski M."/>
            <person name="Dessen P."/>
            <person name="Betermier M."/>
            <person name="Weissenbach J."/>
            <person name="Scarpelli C."/>
            <person name="Schachter V."/>
            <person name="Sperling L."/>
            <person name="Meyer E."/>
            <person name="Cohen J."/>
            <person name="Wincker P."/>
        </authorList>
    </citation>
    <scope>NUCLEOTIDE SEQUENCE [LARGE SCALE GENOMIC DNA]</scope>
    <source>
        <strain evidence="1 2">Stock d4-2</strain>
    </source>
</reference>
<organism evidence="1 2">
    <name type="scientific">Paramecium tetraurelia</name>
    <dbReference type="NCBI Taxonomy" id="5888"/>
    <lineage>
        <taxon>Eukaryota</taxon>
        <taxon>Sar</taxon>
        <taxon>Alveolata</taxon>
        <taxon>Ciliophora</taxon>
        <taxon>Intramacronucleata</taxon>
        <taxon>Oligohymenophorea</taxon>
        <taxon>Peniculida</taxon>
        <taxon>Parameciidae</taxon>
        <taxon>Paramecium</taxon>
    </lineage>
</organism>
<protein>
    <submittedName>
        <fullName evidence="1">Uncharacterized protein</fullName>
    </submittedName>
</protein>
<gene>
    <name evidence="1" type="ORF">GSPATT00004749001</name>
</gene>
<dbReference type="GeneID" id="5011559"/>
<dbReference type="AlphaFoldDB" id="A0BIL0"/>
<dbReference type="KEGG" id="ptm:GSPATT00004749001"/>
<dbReference type="RefSeq" id="XP_001425775.1">
    <property type="nucleotide sequence ID" value="XM_001425738.1"/>
</dbReference>
<dbReference type="HOGENOM" id="CLU_2019675_0_0_1"/>
<accession>A0BIL0</accession>
<keyword evidence="2" id="KW-1185">Reference proteome</keyword>
<dbReference type="EMBL" id="CT867997">
    <property type="protein sequence ID" value="CAK58377.1"/>
    <property type="molecule type" value="Genomic_DNA"/>
</dbReference>
<dbReference type="InParanoid" id="A0BIL0"/>
<dbReference type="Proteomes" id="UP000000600">
    <property type="component" value="Unassembled WGS sequence"/>
</dbReference>
<evidence type="ECO:0000313" key="2">
    <source>
        <dbReference type="Proteomes" id="UP000000600"/>
    </source>
</evidence>
<dbReference type="OrthoDB" id="319770at2759"/>
<sequence>MSLERMRKSIQIIFGIDKNKTTREPLIQERIQQEFLFDSKMNEQHQNKFSMMNQQRKRSNQYYYALDRLRTFYQNKAQNNEYEQIPVITYLGDNTEVIGLFQVIEKTKFEYESCQMELVRSIS</sequence>
<evidence type="ECO:0000313" key="1">
    <source>
        <dbReference type="EMBL" id="CAK58377.1"/>
    </source>
</evidence>